<dbReference type="InterPro" id="IPR019657">
    <property type="entry name" value="ComFB"/>
</dbReference>
<evidence type="ECO:0000313" key="1">
    <source>
        <dbReference type="EMBL" id="NER29536.1"/>
    </source>
</evidence>
<gene>
    <name evidence="1" type="ORF">F6J89_18400</name>
</gene>
<organism evidence="1">
    <name type="scientific">Symploca sp. SIO1C4</name>
    <dbReference type="NCBI Taxonomy" id="2607765"/>
    <lineage>
        <taxon>Bacteria</taxon>
        <taxon>Bacillati</taxon>
        <taxon>Cyanobacteriota</taxon>
        <taxon>Cyanophyceae</taxon>
        <taxon>Coleofasciculales</taxon>
        <taxon>Coleofasciculaceae</taxon>
        <taxon>Symploca</taxon>
    </lineage>
</organism>
<sequence length="142" mass="16636">MKNYNFEDCSILQQITKADAQTRQWHRTKTHQNVMEVLVDKEVERQWLQLSPRLTRYINPIEVAVIALNHLPPMYVSSEQEQRHQQLTAKVELSELITTTVSQAFAAVVRDPIKFSNPLLHTEETESQAIQEALQAFLHYHW</sequence>
<name>A0A6B3N7E0_9CYAN</name>
<proteinExistence type="predicted"/>
<accession>A0A6B3N7E0</accession>
<comment type="caution">
    <text evidence="1">The sequence shown here is derived from an EMBL/GenBank/DDBJ whole genome shotgun (WGS) entry which is preliminary data.</text>
</comment>
<dbReference type="AlphaFoldDB" id="A0A6B3N7E0"/>
<reference evidence="1" key="1">
    <citation type="submission" date="2019-11" db="EMBL/GenBank/DDBJ databases">
        <title>Genomic insights into an expanded diversity of filamentous marine cyanobacteria reveals the extraordinary biosynthetic potential of Moorea and Okeania.</title>
        <authorList>
            <person name="Ferreira Leao T."/>
            <person name="Wang M."/>
            <person name="Moss N."/>
            <person name="Da Silva R."/>
            <person name="Sanders J."/>
            <person name="Nurk S."/>
            <person name="Gurevich A."/>
            <person name="Humphrey G."/>
            <person name="Reher R."/>
            <person name="Zhu Q."/>
            <person name="Belda-Ferre P."/>
            <person name="Glukhov E."/>
            <person name="Rex R."/>
            <person name="Dorrestein P.C."/>
            <person name="Knight R."/>
            <person name="Pevzner P."/>
            <person name="Gerwick W.H."/>
            <person name="Gerwick L."/>
        </authorList>
    </citation>
    <scope>NUCLEOTIDE SEQUENCE</scope>
    <source>
        <strain evidence="1">SIO1C4</strain>
    </source>
</reference>
<protein>
    <submittedName>
        <fullName evidence="1">Late competence development ComFB family protein</fullName>
    </submittedName>
</protein>
<dbReference type="EMBL" id="JAAHFQ010000384">
    <property type="protein sequence ID" value="NER29536.1"/>
    <property type="molecule type" value="Genomic_DNA"/>
</dbReference>
<dbReference type="Pfam" id="PF10719">
    <property type="entry name" value="ComFB"/>
    <property type="match status" value="1"/>
</dbReference>